<name>A0A975NER3_9BRAD</name>
<gene>
    <name evidence="14" type="ORF">KMZ29_03050</name>
</gene>
<sequence>MKAARVGAVLRSPALALALAALFWSGNFVAGRALSGAVDPVTLNFLRWLIALAIIAPFVWRSAFAALPALRREWRLILALGATGIAAFHTLIYVALQSTTVTSALLILSLAPIATLLGSALLGLERPSGRQIGGALISIAGACVLITRGELAGILSQGFSAGDLWMLAAVVIWAAYSLILRRRPSDLPPSVALAASVAAALLMMLPLLLLAATNPLAALGSVSVLLSIGYIAVFASAIAFLLWFRGVSELGPVRAGQFVNLMPVFGAGLAFLVLGEAPTWAQAAGAALVLSGIAFVERRPRNESPIHDDARFARHVYSQEEHMSRLIIFLYGLASYVVFFVTFLYAIGFVSGLMVPKTIDTGTVVPVTEALIVNILLMSLFAIQHSVMARKQFKQWWTQFVPKSVERSTYVLFASLALVLLFWQWRPIPAVAWQIADPQIAMAITGLSFVGWLIVLTSTFLINHFELFGLHQVANNLAGRAMPAPRFRTPLYYKFVRHPIYLGFIIAFWSAPTMTVGHLLFAAVTTAYIFVGIWLEERDLVDLFGDDYLRYRNRVSMLLPWRKSAPSDAADGRIVGVGRGP</sequence>
<dbReference type="InterPro" id="IPR000620">
    <property type="entry name" value="EamA_dom"/>
</dbReference>
<keyword evidence="5" id="KW-0489">Methyltransferase</keyword>
<evidence type="ECO:0000256" key="4">
    <source>
        <dbReference type="ARBA" id="ARBA00012149"/>
    </source>
</evidence>
<feature type="transmembrane region" description="Helical" evidence="12">
    <location>
        <begin position="370"/>
        <end position="389"/>
    </location>
</feature>
<feature type="transmembrane region" description="Helical" evidence="12">
    <location>
        <begin position="191"/>
        <end position="212"/>
    </location>
</feature>
<dbReference type="PANTHER" id="PTHR31040">
    <property type="entry name" value="NURIM"/>
    <property type="match status" value="1"/>
</dbReference>
<dbReference type="InterPro" id="IPR054700">
    <property type="entry name" value="MddA"/>
</dbReference>
<keyword evidence="8 12" id="KW-0812">Transmembrane</keyword>
<feature type="transmembrane region" description="Helical" evidence="12">
    <location>
        <begin position="440"/>
        <end position="462"/>
    </location>
</feature>
<feature type="domain" description="EamA" evidence="13">
    <location>
        <begin position="14"/>
        <end position="146"/>
    </location>
</feature>
<dbReference type="EC" id="2.1.1.334" evidence="4"/>
<dbReference type="InterPro" id="IPR033580">
    <property type="entry name" value="Nurim-like"/>
</dbReference>
<evidence type="ECO:0000256" key="7">
    <source>
        <dbReference type="ARBA" id="ARBA00022691"/>
    </source>
</evidence>
<dbReference type="Pfam" id="PF00892">
    <property type="entry name" value="EamA"/>
    <property type="match status" value="2"/>
</dbReference>
<dbReference type="GO" id="GO:0016020">
    <property type="term" value="C:membrane"/>
    <property type="evidence" value="ECO:0007669"/>
    <property type="project" value="UniProtKB-SubCell"/>
</dbReference>
<evidence type="ECO:0000259" key="13">
    <source>
        <dbReference type="Pfam" id="PF00892"/>
    </source>
</evidence>
<evidence type="ECO:0000256" key="10">
    <source>
        <dbReference type="ARBA" id="ARBA00023136"/>
    </source>
</evidence>
<feature type="domain" description="EamA" evidence="13">
    <location>
        <begin position="161"/>
        <end position="296"/>
    </location>
</feature>
<evidence type="ECO:0000313" key="14">
    <source>
        <dbReference type="EMBL" id="QWG13717.1"/>
    </source>
</evidence>
<feature type="transmembrane region" description="Helical" evidence="12">
    <location>
        <begin position="280"/>
        <end position="296"/>
    </location>
</feature>
<evidence type="ECO:0000256" key="6">
    <source>
        <dbReference type="ARBA" id="ARBA00022679"/>
    </source>
</evidence>
<evidence type="ECO:0000256" key="3">
    <source>
        <dbReference type="ARBA" id="ARBA00010631"/>
    </source>
</evidence>
<reference evidence="14" key="1">
    <citation type="submission" date="2021-06" db="EMBL/GenBank/DDBJ databases">
        <title>Bradyrhizobium sp. S2-20-1 Genome sequencing.</title>
        <authorList>
            <person name="Jin L."/>
        </authorList>
    </citation>
    <scope>NUCLEOTIDE SEQUENCE</scope>
    <source>
        <strain evidence="14">S2-20-1</strain>
    </source>
</reference>
<evidence type="ECO:0000313" key="15">
    <source>
        <dbReference type="Proteomes" id="UP000680839"/>
    </source>
</evidence>
<evidence type="ECO:0000256" key="5">
    <source>
        <dbReference type="ARBA" id="ARBA00022603"/>
    </source>
</evidence>
<evidence type="ECO:0000256" key="1">
    <source>
        <dbReference type="ARBA" id="ARBA00002096"/>
    </source>
</evidence>
<keyword evidence="10 12" id="KW-0472">Membrane</keyword>
<keyword evidence="6" id="KW-0808">Transferase</keyword>
<comment type="similarity">
    <text evidence="3">Belongs to the nurim family.</text>
</comment>
<feature type="transmembrane region" description="Helical" evidence="12">
    <location>
        <begin position="218"/>
        <end position="243"/>
    </location>
</feature>
<feature type="transmembrane region" description="Helical" evidence="12">
    <location>
        <begin position="76"/>
        <end position="96"/>
    </location>
</feature>
<dbReference type="SUPFAM" id="SSF103481">
    <property type="entry name" value="Multidrug resistance efflux transporter EmrE"/>
    <property type="match status" value="2"/>
</dbReference>
<dbReference type="PANTHER" id="PTHR31040:SF1">
    <property type="entry name" value="NURIM"/>
    <property type="match status" value="1"/>
</dbReference>
<feature type="transmembrane region" description="Helical" evidence="12">
    <location>
        <begin position="255"/>
        <end position="274"/>
    </location>
</feature>
<proteinExistence type="inferred from homology"/>
<comment type="function">
    <text evidence="1">Catalyzes the methylation of methanethiol (MeSH) to yield dimethylsulphide (DMS).</text>
</comment>
<keyword evidence="7" id="KW-0949">S-adenosyl-L-methionine</keyword>
<protein>
    <recommendedName>
        <fullName evidence="4">methanethiol S-methyltransferase</fullName>
        <ecNumber evidence="4">2.1.1.334</ecNumber>
    </recommendedName>
</protein>
<evidence type="ECO:0000256" key="11">
    <source>
        <dbReference type="ARBA" id="ARBA00048134"/>
    </source>
</evidence>
<dbReference type="AlphaFoldDB" id="A0A975NER3"/>
<dbReference type="Proteomes" id="UP000680839">
    <property type="component" value="Chromosome"/>
</dbReference>
<comment type="subcellular location">
    <subcellularLocation>
        <location evidence="2">Membrane</location>
        <topology evidence="2">Multi-pass membrane protein</topology>
    </subcellularLocation>
</comment>
<feature type="transmembrane region" description="Helical" evidence="12">
    <location>
        <begin position="45"/>
        <end position="64"/>
    </location>
</feature>
<evidence type="ECO:0000256" key="12">
    <source>
        <dbReference type="SAM" id="Phobius"/>
    </source>
</evidence>
<dbReference type="Gene3D" id="1.20.120.1630">
    <property type="match status" value="1"/>
</dbReference>
<comment type="catalytic activity">
    <reaction evidence="11">
        <text>methanethiol + S-adenosyl-L-methionine = dimethyl sulfide + S-adenosyl-L-homocysteine + H(+)</text>
        <dbReference type="Rhea" id="RHEA:50428"/>
        <dbReference type="ChEBI" id="CHEBI:15378"/>
        <dbReference type="ChEBI" id="CHEBI:16007"/>
        <dbReference type="ChEBI" id="CHEBI:17437"/>
        <dbReference type="ChEBI" id="CHEBI:57856"/>
        <dbReference type="ChEBI" id="CHEBI:59789"/>
        <dbReference type="EC" id="2.1.1.334"/>
    </reaction>
</comment>
<dbReference type="EMBL" id="CP076134">
    <property type="protein sequence ID" value="QWG13717.1"/>
    <property type="molecule type" value="Genomic_DNA"/>
</dbReference>
<evidence type="ECO:0000256" key="9">
    <source>
        <dbReference type="ARBA" id="ARBA00022989"/>
    </source>
</evidence>
<feature type="transmembrane region" description="Helical" evidence="12">
    <location>
        <begin position="328"/>
        <end position="350"/>
    </location>
</feature>
<evidence type="ECO:0000256" key="8">
    <source>
        <dbReference type="ARBA" id="ARBA00022692"/>
    </source>
</evidence>
<dbReference type="GO" id="GO:0008168">
    <property type="term" value="F:methyltransferase activity"/>
    <property type="evidence" value="ECO:0007669"/>
    <property type="project" value="UniProtKB-KW"/>
</dbReference>
<dbReference type="GO" id="GO:0032259">
    <property type="term" value="P:methylation"/>
    <property type="evidence" value="ECO:0007669"/>
    <property type="project" value="UniProtKB-KW"/>
</dbReference>
<accession>A0A975NER3</accession>
<evidence type="ECO:0000256" key="2">
    <source>
        <dbReference type="ARBA" id="ARBA00004141"/>
    </source>
</evidence>
<feature type="transmembrane region" description="Helical" evidence="12">
    <location>
        <begin position="161"/>
        <end position="179"/>
    </location>
</feature>
<feature type="transmembrane region" description="Helical" evidence="12">
    <location>
        <begin position="102"/>
        <end position="124"/>
    </location>
</feature>
<keyword evidence="9 12" id="KW-1133">Transmembrane helix</keyword>
<feature type="transmembrane region" description="Helical" evidence="12">
    <location>
        <begin position="136"/>
        <end position="155"/>
    </location>
</feature>
<feature type="transmembrane region" description="Helical" evidence="12">
    <location>
        <begin position="410"/>
        <end position="428"/>
    </location>
</feature>
<organism evidence="14 15">
    <name type="scientific">Bradyrhizobium sediminis</name>
    <dbReference type="NCBI Taxonomy" id="2840469"/>
    <lineage>
        <taxon>Bacteria</taxon>
        <taxon>Pseudomonadati</taxon>
        <taxon>Pseudomonadota</taxon>
        <taxon>Alphaproteobacteria</taxon>
        <taxon>Hyphomicrobiales</taxon>
        <taxon>Nitrobacteraceae</taxon>
        <taxon>Bradyrhizobium</taxon>
    </lineage>
</organism>
<dbReference type="NCBIfam" id="NF045656">
    <property type="entry name" value="MeththiolMtaseMddA"/>
    <property type="match status" value="1"/>
</dbReference>
<dbReference type="InterPro" id="IPR037185">
    <property type="entry name" value="EmrE-like"/>
</dbReference>